<dbReference type="OrthoDB" id="345237at2"/>
<dbReference type="RefSeq" id="WP_046375640.1">
    <property type="nucleotide sequence ID" value="NZ_CP010429.1"/>
</dbReference>
<dbReference type="PATRIC" id="fig|1379870.5.peg.685"/>
<keyword evidence="1" id="KW-1133">Transmembrane helix</keyword>
<dbReference type="PANTHER" id="PTHR34543">
    <property type="entry name" value="PROTEIN ABA DEFICIENT 4, CHLOROPLASTIC"/>
    <property type="match status" value="1"/>
</dbReference>
<dbReference type="EMBL" id="CP010429">
    <property type="protein sequence ID" value="AKD54044.1"/>
    <property type="molecule type" value="Genomic_DNA"/>
</dbReference>
<gene>
    <name evidence="2" type="ORF">SD10_03115</name>
</gene>
<dbReference type="PANTHER" id="PTHR34543:SF1">
    <property type="entry name" value="PROTEIN ABA DEFICIENT 4, CHLOROPLASTIC"/>
    <property type="match status" value="1"/>
</dbReference>
<feature type="transmembrane region" description="Helical" evidence="1">
    <location>
        <begin position="32"/>
        <end position="52"/>
    </location>
</feature>
<name>A0A0E3ZSA8_9BACT</name>
<evidence type="ECO:0000313" key="2">
    <source>
        <dbReference type="EMBL" id="AKD54044.1"/>
    </source>
</evidence>
<accession>A0A0E3ZSA8</accession>
<sequence>MSPEAVFSLASTIVLPQWLLMVLAPRWFVTRWLMNAYLIPVCLAVIYVIYLFRGGPVDFSAFGTLAGVKQLFAQGGDGVMLAGWVHYLAFDLVAGTVVVRDSQEKAIPHWLIVLPLFFCFMLGPVGLLLYWIIRTVRTHQVSV</sequence>
<proteinExistence type="predicted"/>
<keyword evidence="1" id="KW-0472">Membrane</keyword>
<feature type="transmembrane region" description="Helical" evidence="1">
    <location>
        <begin position="111"/>
        <end position="133"/>
    </location>
</feature>
<dbReference type="HOGENOM" id="CLU_146087_0_0_10"/>
<dbReference type="Pfam" id="PF14108">
    <property type="entry name" value="ABA4-like"/>
    <property type="match status" value="1"/>
</dbReference>
<evidence type="ECO:0000256" key="1">
    <source>
        <dbReference type="SAM" id="Phobius"/>
    </source>
</evidence>
<dbReference type="KEGG" id="srd:SD10_03115"/>
<keyword evidence="3" id="KW-1185">Reference proteome</keyword>
<feature type="transmembrane region" description="Helical" evidence="1">
    <location>
        <begin position="6"/>
        <end position="25"/>
    </location>
</feature>
<dbReference type="Proteomes" id="UP000033054">
    <property type="component" value="Chromosome"/>
</dbReference>
<reference evidence="2 3" key="1">
    <citation type="journal article" date="2014" name="Curr. Microbiol.">
        <title>Spirosoma radiotolerans sp. nov., a gamma-radiation-resistant bacterium isolated from gamma ray-irradiated soil.</title>
        <authorList>
            <person name="Lee J.J."/>
            <person name="Srinivasan S."/>
            <person name="Lim S."/>
            <person name="Joe M."/>
            <person name="Im S."/>
            <person name="Bae S.I."/>
            <person name="Park K.R."/>
            <person name="Han J.H."/>
            <person name="Park S.H."/>
            <person name="Joo B.M."/>
            <person name="Park S.J."/>
            <person name="Kim M.K."/>
        </authorList>
    </citation>
    <scope>NUCLEOTIDE SEQUENCE [LARGE SCALE GENOMIC DNA]</scope>
    <source>
        <strain evidence="2 3">DG5A</strain>
    </source>
</reference>
<keyword evidence="1" id="KW-0812">Transmembrane</keyword>
<feature type="transmembrane region" description="Helical" evidence="1">
    <location>
        <begin position="79"/>
        <end position="99"/>
    </location>
</feature>
<evidence type="ECO:0008006" key="4">
    <source>
        <dbReference type="Google" id="ProtNLM"/>
    </source>
</evidence>
<protein>
    <recommendedName>
        <fullName evidence="4">DUF4281 domain-containing protein</fullName>
    </recommendedName>
</protein>
<organism evidence="2 3">
    <name type="scientific">Spirosoma radiotolerans</name>
    <dbReference type="NCBI Taxonomy" id="1379870"/>
    <lineage>
        <taxon>Bacteria</taxon>
        <taxon>Pseudomonadati</taxon>
        <taxon>Bacteroidota</taxon>
        <taxon>Cytophagia</taxon>
        <taxon>Cytophagales</taxon>
        <taxon>Cytophagaceae</taxon>
        <taxon>Spirosoma</taxon>
    </lineage>
</organism>
<dbReference type="STRING" id="1379870.SD10_03115"/>
<evidence type="ECO:0000313" key="3">
    <source>
        <dbReference type="Proteomes" id="UP000033054"/>
    </source>
</evidence>
<dbReference type="InterPro" id="IPR025461">
    <property type="entry name" value="ABA4-like"/>
</dbReference>
<dbReference type="AlphaFoldDB" id="A0A0E3ZSA8"/>